<keyword evidence="5" id="KW-1185">Reference proteome</keyword>
<dbReference type="Gene3D" id="3.40.50.300">
    <property type="entry name" value="P-loop containing nucleotide triphosphate hydrolases"/>
    <property type="match status" value="1"/>
</dbReference>
<dbReference type="Pfam" id="PF24681">
    <property type="entry name" value="Kelch_KLHDC2_KLHL20_DRC7"/>
    <property type="match status" value="1"/>
</dbReference>
<accession>A0A7R9A6Z4</accession>
<evidence type="ECO:0000313" key="4">
    <source>
        <dbReference type="EMBL" id="CAD7246377.1"/>
    </source>
</evidence>
<evidence type="ECO:0000313" key="5">
    <source>
        <dbReference type="Proteomes" id="UP000677054"/>
    </source>
</evidence>
<dbReference type="InterPro" id="IPR015915">
    <property type="entry name" value="Kelch-typ_b-propeller"/>
</dbReference>
<evidence type="ECO:0000256" key="1">
    <source>
        <dbReference type="ARBA" id="ARBA00022441"/>
    </source>
</evidence>
<name>A0A7R9A6Z4_9CRUS</name>
<dbReference type="InterPro" id="IPR027417">
    <property type="entry name" value="P-loop_NTPase"/>
</dbReference>
<feature type="compositionally biased region" description="Basic and acidic residues" evidence="3">
    <location>
        <begin position="53"/>
        <end position="90"/>
    </location>
</feature>
<keyword evidence="1" id="KW-0880">Kelch repeat</keyword>
<feature type="region of interest" description="Disordered" evidence="3">
    <location>
        <begin position="1"/>
        <end position="90"/>
    </location>
</feature>
<dbReference type="Proteomes" id="UP000677054">
    <property type="component" value="Unassembled WGS sequence"/>
</dbReference>
<dbReference type="PANTHER" id="PTHR45632:SF3">
    <property type="entry name" value="KELCH-LIKE PROTEIN 32"/>
    <property type="match status" value="1"/>
</dbReference>
<feature type="compositionally biased region" description="Basic and acidic residues" evidence="3">
    <location>
        <begin position="1"/>
        <end position="35"/>
    </location>
</feature>
<organism evidence="4">
    <name type="scientific">Darwinula stevensoni</name>
    <dbReference type="NCBI Taxonomy" id="69355"/>
    <lineage>
        <taxon>Eukaryota</taxon>
        <taxon>Metazoa</taxon>
        <taxon>Ecdysozoa</taxon>
        <taxon>Arthropoda</taxon>
        <taxon>Crustacea</taxon>
        <taxon>Oligostraca</taxon>
        <taxon>Ostracoda</taxon>
        <taxon>Podocopa</taxon>
        <taxon>Podocopida</taxon>
        <taxon>Darwinulocopina</taxon>
        <taxon>Darwinuloidea</taxon>
        <taxon>Darwinulidae</taxon>
        <taxon>Darwinula</taxon>
    </lineage>
</organism>
<dbReference type="SUPFAM" id="SSF117281">
    <property type="entry name" value="Kelch motif"/>
    <property type="match status" value="1"/>
</dbReference>
<evidence type="ECO:0000256" key="2">
    <source>
        <dbReference type="ARBA" id="ARBA00022737"/>
    </source>
</evidence>
<protein>
    <submittedName>
        <fullName evidence="4">Uncharacterized protein</fullName>
    </submittedName>
</protein>
<proteinExistence type="predicted"/>
<gene>
    <name evidence="4" type="ORF">DSTB1V02_LOCUS6227</name>
</gene>
<sequence length="1668" mass="190159">MDSEIPKDSLRKCKEEKAEGRTNDEQHSKKKEDHSLTGTGTTSETKRRNNKQPHREGTQKKQQKEPHDCKESQKLAHVRQLEKFDKNPREQMKVRLDGDTVFSFTEGAKMYQEKYYADTERAYAFPAGYVLKEKEQERLFRKTQDFKPDGGGREPRIKPADLAVATVFHMMKEVFSGFPSLVIYDYEFKVTFYTAMGIKNAARQKRAEESWKKKGFEVTDGDHDVMAIIFEGSRVLVLFFEVKAREIVDNELRDNVVGKAEGQLRKSERVFRQFVEATASSPTFQCSFVALPYLSRRDVAKALDCSCSENILTKDDLESEDSFWRFLASHGIALTMHDERDPVAHECYLDVMKTYVAASASVDGMPRTDEELRKNIGQRMQTALELLTPRQMNILEKEPSVLFLAGGQGAGKTYLLLKRAQKLAERRETVIFVNMSDGELTGYIKMWLVSKELEDYVKILDSKELRGGRQHEIIDSLLDMMNAQKHAHFLIDEMQINIEMNEKDPEEIGRIWKELAESKKCRSIWIVWRPSDVMYPENLDIQTVIEIVCQERVEMLTEIKRNTKYVGEFVVEVTRFIQKSLPCFTYLPMRGLEYGRTEDLGLKKRMAQVIFIQTPPDYNWAFLWVPDVARTIQSSLKNSRHLTIITRTFQERDIVVRELGGRGKQRVTFLDSNGMFRGHPQSTFLVFYHDQVTGMSFDDLILLDDGNTFYRSWSRMVSMARRSLHVITMGPLPSGHWDEPEQIGLVSSCPFRTSGLPNNDDLYEPLDECSYPQTSWNLEFQPFDFSPSDHEAEAKSIELIFGPNRSGKTCFLVHRVKRLAEQEYEEVRRDSVEKHEETSPSDRRPKQWLVFVDCSRWNRSVHPRSLSLVIMKEEMKRAGLENTIELFDIHDLLKQFPGGGNLHTLSPRLLEQLALKMLEKGEEEGRTLHVAFDDAPIHSYVIGYADTEGSREEWESVLGVLSSRLQDSLASLTIAFQPYVQYSTATFDVKEFMKILQHSPRTGVRIMKNGCKDVGFPHLLEYVLSHESPKELRVKLGTLNTRSQPSSLVFGEKPIIITPPLEAHYHGGFKCIGGRGRGCVAVTAAAYLLSHRYDNVAVLISDDEILEDFTDALERMTNVPTTGERLKIYHPRNYRGCENPEVMCIGVEDSWVVEGISRAVQTLFIVDCGTNPAVHSRMRLWREMERRGLILHRPQASSPALDSLSQDDWKALNQKSPFLKRIFAMGKGEYGPSGVWEVTQPHKNLWVQVPTGTADVFLAHKDRLIHCKGGEVHIFHLQGKDPNESPYGWDEVLHIPRPFFILGSTGTIVQESLFLFGGAGNSQEVRSLDLGSEKWMPLSPMRNKRLFAASVMWDPHTVLVMGGANPEARGPISNCECFDTRTAEWIPFPHHFPVSLHSYAATIYNDHVYISGGIGGDETRGQVWRFSVKGGEAWETLPSLNMKRQHHGMIGDKGRLFVLGGTQRRGNEDIMVLEMETLALDGRRRWVTEEKFPFKNIFKATEMKSWSPSAVFEKDSAKILETSSKRNVFKRNMVIESGVRGSPESYQEKYLEMLSAKVAMFGEVRKRDLCDRQQEVRPIVIVDSKVKTPLNYSGLRPHADEGASGSSSCVPVVRWRTTVTTVPLIVRTVLCGSCVKARHGFTRAVSASTHFGSRRPTAEGLLREGGSA</sequence>
<reference evidence="4" key="1">
    <citation type="submission" date="2020-11" db="EMBL/GenBank/DDBJ databases">
        <authorList>
            <person name="Tran Van P."/>
        </authorList>
    </citation>
    <scope>NUCLEOTIDE SEQUENCE</scope>
</reference>
<dbReference type="EMBL" id="CAJPEV010001114">
    <property type="protein sequence ID" value="CAG0890826.1"/>
    <property type="molecule type" value="Genomic_DNA"/>
</dbReference>
<keyword evidence="2" id="KW-0677">Repeat</keyword>
<dbReference type="SUPFAM" id="SSF52540">
    <property type="entry name" value="P-loop containing nucleoside triphosphate hydrolases"/>
    <property type="match status" value="1"/>
</dbReference>
<dbReference type="Gene3D" id="2.120.10.80">
    <property type="entry name" value="Kelch-type beta propeller"/>
    <property type="match status" value="1"/>
</dbReference>
<dbReference type="OrthoDB" id="10251809at2759"/>
<dbReference type="PANTHER" id="PTHR45632">
    <property type="entry name" value="LD33804P"/>
    <property type="match status" value="1"/>
</dbReference>
<dbReference type="EMBL" id="LR900631">
    <property type="protein sequence ID" value="CAD7246377.1"/>
    <property type="molecule type" value="Genomic_DNA"/>
</dbReference>
<evidence type="ECO:0000256" key="3">
    <source>
        <dbReference type="SAM" id="MobiDB-lite"/>
    </source>
</evidence>